<name>A0ACB9P0S2_9MYRT</name>
<comment type="caution">
    <text evidence="1">The sequence shown here is derived from an EMBL/GenBank/DDBJ whole genome shotgun (WGS) entry which is preliminary data.</text>
</comment>
<organism evidence="1 2">
    <name type="scientific">Melastoma candidum</name>
    <dbReference type="NCBI Taxonomy" id="119954"/>
    <lineage>
        <taxon>Eukaryota</taxon>
        <taxon>Viridiplantae</taxon>
        <taxon>Streptophyta</taxon>
        <taxon>Embryophyta</taxon>
        <taxon>Tracheophyta</taxon>
        <taxon>Spermatophyta</taxon>
        <taxon>Magnoliopsida</taxon>
        <taxon>eudicotyledons</taxon>
        <taxon>Gunneridae</taxon>
        <taxon>Pentapetalae</taxon>
        <taxon>rosids</taxon>
        <taxon>malvids</taxon>
        <taxon>Myrtales</taxon>
        <taxon>Melastomataceae</taxon>
        <taxon>Melastomatoideae</taxon>
        <taxon>Melastomateae</taxon>
        <taxon>Melastoma</taxon>
    </lineage>
</organism>
<sequence length="468" mass="51805">MKRARSLLGDPEMGGLLKKEKIVGPSASFSYPGKSCDSLSCKDKLPPNIPAHPEQPKRHDKLKSFVSPLRPTSNKFELSNSSKNLSCSNNLAQQFDVAFQKNAYGNSMKQLARGSLQEENKYGIICSSRVHVGGESRKIGQICFSSPFKKPRSSKFLTPLISTLAFSSSGRSTSIEHNLSKEKVSVRFPPLLMRPYVKEYFDAPPHMHESGATSLVRSVGPDNSENFMLPNASASGSKCIGVGDFFRMLVQSGALHIIFLTRKFLTIPNVLEELKYRYEREINHGQHSAIKRILEGDASPAKVLVLCVSAVHCPETSKMEATSLPFKEATDESMKKIEVTDGWYSLNAILDEQLSRYLTNKKIFVGQKIRICGAGLHGWNDPISPLQAGGSVSFLLHANGTYRAHWADRLGFHSDGPPPLSFRCIKSNGGKIPLTLVGVSRIYPILYRERFPAFLYVGGRFPAYFALT</sequence>
<keyword evidence="2" id="KW-1185">Reference proteome</keyword>
<reference evidence="2" key="1">
    <citation type="journal article" date="2023" name="Front. Plant Sci.">
        <title>Chromosomal-level genome assembly of Melastoma candidum provides insights into trichome evolution.</title>
        <authorList>
            <person name="Zhong Y."/>
            <person name="Wu W."/>
            <person name="Sun C."/>
            <person name="Zou P."/>
            <person name="Liu Y."/>
            <person name="Dai S."/>
            <person name="Zhou R."/>
        </authorList>
    </citation>
    <scope>NUCLEOTIDE SEQUENCE [LARGE SCALE GENOMIC DNA]</scope>
</reference>
<dbReference type="Proteomes" id="UP001057402">
    <property type="component" value="Chromosome 7"/>
</dbReference>
<evidence type="ECO:0000313" key="1">
    <source>
        <dbReference type="EMBL" id="KAI4341861.1"/>
    </source>
</evidence>
<evidence type="ECO:0000313" key="2">
    <source>
        <dbReference type="Proteomes" id="UP001057402"/>
    </source>
</evidence>
<proteinExistence type="predicted"/>
<protein>
    <submittedName>
        <fullName evidence="1">Uncharacterized protein</fullName>
    </submittedName>
</protein>
<gene>
    <name evidence="1" type="ORF">MLD38_026535</name>
</gene>
<dbReference type="EMBL" id="CM042886">
    <property type="protein sequence ID" value="KAI4341861.1"/>
    <property type="molecule type" value="Genomic_DNA"/>
</dbReference>
<accession>A0ACB9P0S2</accession>